<evidence type="ECO:0000313" key="3">
    <source>
        <dbReference type="EMBL" id="EHP39072.1"/>
    </source>
</evidence>
<feature type="compositionally biased region" description="Basic residues" evidence="1">
    <location>
        <begin position="61"/>
        <end position="71"/>
    </location>
</feature>
<feature type="compositionally biased region" description="Low complexity" evidence="1">
    <location>
        <begin position="72"/>
        <end position="81"/>
    </location>
</feature>
<keyword evidence="2" id="KW-0472">Membrane</keyword>
<feature type="compositionally biased region" description="Polar residues" evidence="1">
    <location>
        <begin position="1"/>
        <end position="12"/>
    </location>
</feature>
<evidence type="ECO:0000256" key="1">
    <source>
        <dbReference type="SAM" id="MobiDB-lite"/>
    </source>
</evidence>
<proteinExistence type="predicted"/>
<dbReference type="PATRIC" id="fig|1127483.3.peg.6733"/>
<evidence type="ECO:0000256" key="2">
    <source>
        <dbReference type="SAM" id="Phobius"/>
    </source>
</evidence>
<dbReference type="AlphaFoldDB" id="H1SEL3"/>
<evidence type="ECO:0000313" key="4">
    <source>
        <dbReference type="Proteomes" id="UP000005808"/>
    </source>
</evidence>
<gene>
    <name evidence="3" type="ORF">OR16_33723</name>
</gene>
<sequence length="114" mass="12750">MATNRPPGSNTAPRRQPQQPQQPQKSQKSQGAQRPQSLRKPHGKESTALRDLGPDTVWHTRGLHGRTRQRPSRPSSVRSPRPQLPPSRVPRLLLWGLLLVLLAVLANAVMNMTH</sequence>
<feature type="transmembrane region" description="Helical" evidence="2">
    <location>
        <begin position="92"/>
        <end position="110"/>
    </location>
</feature>
<feature type="region of interest" description="Disordered" evidence="1">
    <location>
        <begin position="1"/>
        <end position="88"/>
    </location>
</feature>
<feature type="compositionally biased region" description="Low complexity" evidence="1">
    <location>
        <begin position="13"/>
        <end position="30"/>
    </location>
</feature>
<comment type="caution">
    <text evidence="3">The sequence shown here is derived from an EMBL/GenBank/DDBJ whole genome shotgun (WGS) entry which is preliminary data.</text>
</comment>
<dbReference type="EMBL" id="AHJE01000101">
    <property type="protein sequence ID" value="EHP39072.1"/>
    <property type="molecule type" value="Genomic_DNA"/>
</dbReference>
<reference evidence="3 4" key="1">
    <citation type="journal article" date="2012" name="J. Bacteriol.">
        <title>De Novo Genome Project of Cupriavidus basilensis OR16.</title>
        <authorList>
            <person name="Cserhati M."/>
            <person name="Kriszt B."/>
            <person name="Szoboszlay S."/>
            <person name="Toth A."/>
            <person name="Szabo I."/>
            <person name="Tancsics A."/>
            <person name="Nagy I."/>
            <person name="Horvath B."/>
            <person name="Nagy I."/>
            <person name="Kukolya J."/>
        </authorList>
    </citation>
    <scope>NUCLEOTIDE SEQUENCE [LARGE SCALE GENOMIC DNA]</scope>
    <source>
        <strain evidence="3 4">OR16</strain>
    </source>
</reference>
<name>H1SEL3_9BURK</name>
<dbReference type="Proteomes" id="UP000005808">
    <property type="component" value="Unassembled WGS sequence"/>
</dbReference>
<protein>
    <submittedName>
        <fullName evidence="3">Uncharacterized protein</fullName>
    </submittedName>
</protein>
<keyword evidence="2" id="KW-0812">Transmembrane</keyword>
<organism evidence="3 4">
    <name type="scientific">Cupriavidus basilensis OR16</name>
    <dbReference type="NCBI Taxonomy" id="1127483"/>
    <lineage>
        <taxon>Bacteria</taxon>
        <taxon>Pseudomonadati</taxon>
        <taxon>Pseudomonadota</taxon>
        <taxon>Betaproteobacteria</taxon>
        <taxon>Burkholderiales</taxon>
        <taxon>Burkholderiaceae</taxon>
        <taxon>Cupriavidus</taxon>
    </lineage>
</organism>
<accession>H1SEL3</accession>
<keyword evidence="2" id="KW-1133">Transmembrane helix</keyword>